<dbReference type="RefSeq" id="WP_311779800.1">
    <property type="nucleotide sequence ID" value="NZ_JALRMQ010000006.1"/>
</dbReference>
<evidence type="ECO:0000313" key="2">
    <source>
        <dbReference type="Proteomes" id="UP001249945"/>
    </source>
</evidence>
<accession>A0AAW8R5E3</accession>
<dbReference type="EMBL" id="JALRMR010000001">
    <property type="protein sequence ID" value="MDT1973011.1"/>
    <property type="molecule type" value="Genomic_DNA"/>
</dbReference>
<organism evidence="1 2">
    <name type="scientific">Carnobacterium divergens</name>
    <name type="common">Lactobacillus divergens</name>
    <dbReference type="NCBI Taxonomy" id="2748"/>
    <lineage>
        <taxon>Bacteria</taxon>
        <taxon>Bacillati</taxon>
        <taxon>Bacillota</taxon>
        <taxon>Bacilli</taxon>
        <taxon>Lactobacillales</taxon>
        <taxon>Carnobacteriaceae</taxon>
        <taxon>Carnobacterium</taxon>
    </lineage>
</organism>
<proteinExistence type="predicted"/>
<dbReference type="Proteomes" id="UP001249945">
    <property type="component" value="Unassembled WGS sequence"/>
</dbReference>
<sequence length="78" mass="9318">MRIDENWDDCFIYIADLEYPSAKFNTQVQTTRTFVLHKEYTKDEFDLLMTETFGANIVVIHFDSWSEGHLLKIKKRGR</sequence>
<name>A0AAW8R5E3_CARDV</name>
<evidence type="ECO:0000313" key="1">
    <source>
        <dbReference type="EMBL" id="MDT1973011.1"/>
    </source>
</evidence>
<comment type="caution">
    <text evidence="1">The sequence shown here is derived from an EMBL/GenBank/DDBJ whole genome shotgun (WGS) entry which is preliminary data.</text>
</comment>
<dbReference type="AlphaFoldDB" id="A0AAW8R5E3"/>
<gene>
    <name evidence="1" type="ORF">MX635_01215</name>
</gene>
<reference evidence="1" key="1">
    <citation type="submission" date="2022-04" db="EMBL/GenBank/DDBJ databases">
        <title>Draft genome sequences of lactic acid bacteria (LAB) strains involved in meat spoilage.</title>
        <authorList>
            <person name="Palevich N."/>
        </authorList>
    </citation>
    <scope>NUCLEOTIDE SEQUENCE</scope>
    <source>
        <strain evidence="1">9-14</strain>
    </source>
</reference>
<protein>
    <submittedName>
        <fullName evidence="1">Uncharacterized protein</fullName>
    </submittedName>
</protein>